<dbReference type="EMBL" id="VEVO01001775">
    <property type="protein sequence ID" value="KAF0021804.1"/>
    <property type="molecule type" value="Genomic_DNA"/>
</dbReference>
<evidence type="ECO:0000256" key="1">
    <source>
        <dbReference type="SAM" id="MobiDB-lite"/>
    </source>
</evidence>
<dbReference type="Proteomes" id="UP000438429">
    <property type="component" value="Unassembled WGS sequence"/>
</dbReference>
<sequence>MLLYRPGGHNNVVDDQVGRGQGPGSPPLLRGHIAVGCLAGPRSGCRHDCNPRRSLVPDNGRCQPSFTECHNPEVLFLKSEMAHSLPTSVFAFGSFRANSALEINPFHLRVYEII</sequence>
<dbReference type="AlphaFoldDB" id="A0A6A4RT70"/>
<evidence type="ECO:0000313" key="2">
    <source>
        <dbReference type="EMBL" id="KAF0021804.1"/>
    </source>
</evidence>
<feature type="region of interest" description="Disordered" evidence="1">
    <location>
        <begin position="1"/>
        <end position="25"/>
    </location>
</feature>
<gene>
    <name evidence="2" type="ORF">F2P81_025943</name>
</gene>
<protein>
    <submittedName>
        <fullName evidence="2">Uncharacterized protein</fullName>
    </submittedName>
</protein>
<comment type="caution">
    <text evidence="2">The sequence shown here is derived from an EMBL/GenBank/DDBJ whole genome shotgun (WGS) entry which is preliminary data.</text>
</comment>
<proteinExistence type="predicted"/>
<evidence type="ECO:0000313" key="3">
    <source>
        <dbReference type="Proteomes" id="UP000438429"/>
    </source>
</evidence>
<organism evidence="2 3">
    <name type="scientific">Scophthalmus maximus</name>
    <name type="common">Turbot</name>
    <name type="synonym">Psetta maxima</name>
    <dbReference type="NCBI Taxonomy" id="52904"/>
    <lineage>
        <taxon>Eukaryota</taxon>
        <taxon>Metazoa</taxon>
        <taxon>Chordata</taxon>
        <taxon>Craniata</taxon>
        <taxon>Vertebrata</taxon>
        <taxon>Euteleostomi</taxon>
        <taxon>Actinopterygii</taxon>
        <taxon>Neopterygii</taxon>
        <taxon>Teleostei</taxon>
        <taxon>Neoteleostei</taxon>
        <taxon>Acanthomorphata</taxon>
        <taxon>Carangaria</taxon>
        <taxon>Pleuronectiformes</taxon>
        <taxon>Pleuronectoidei</taxon>
        <taxon>Scophthalmidae</taxon>
        <taxon>Scophthalmus</taxon>
    </lineage>
</organism>
<reference evidence="2 3" key="1">
    <citation type="submission" date="2019-06" db="EMBL/GenBank/DDBJ databases">
        <title>Draft genomes of female and male turbot (Scophthalmus maximus).</title>
        <authorList>
            <person name="Xu H."/>
            <person name="Xu X.-W."/>
            <person name="Shao C."/>
            <person name="Chen S."/>
        </authorList>
    </citation>
    <scope>NUCLEOTIDE SEQUENCE [LARGE SCALE GENOMIC DNA]</scope>
    <source>
        <strain evidence="2">Ysfricsl-2016a</strain>
        <tissue evidence="2">Blood</tissue>
    </source>
</reference>
<accession>A0A6A4RT70</accession>
<name>A0A6A4RT70_SCOMX</name>